<keyword evidence="4" id="KW-0288">FMN</keyword>
<comment type="caution">
    <text evidence="8">The sequence shown here is derived from an EMBL/GenBank/DDBJ whole genome shotgun (WGS) entry which is preliminary data.</text>
</comment>
<dbReference type="RefSeq" id="WP_344755012.1">
    <property type="nucleotide sequence ID" value="NZ_BAABAE010000003.1"/>
</dbReference>
<name>A0ABP7FGW8_9MICO</name>
<feature type="domain" description="Pyridoxine 5'-phosphate oxidase dimerisation C-terminal" evidence="7">
    <location>
        <begin position="170"/>
        <end position="210"/>
    </location>
</feature>
<dbReference type="PANTHER" id="PTHR10851:SF0">
    <property type="entry name" value="PYRIDOXINE-5'-PHOSPHATE OXIDASE"/>
    <property type="match status" value="1"/>
</dbReference>
<protein>
    <submittedName>
        <fullName evidence="8">Phenazine biosynthesis FMN-dependent oxidase PhzG</fullName>
    </submittedName>
</protein>
<evidence type="ECO:0000256" key="5">
    <source>
        <dbReference type="ARBA" id="ARBA00023002"/>
    </source>
</evidence>
<evidence type="ECO:0000256" key="2">
    <source>
        <dbReference type="ARBA" id="ARBA00007301"/>
    </source>
</evidence>
<evidence type="ECO:0000259" key="6">
    <source>
        <dbReference type="Pfam" id="PF01243"/>
    </source>
</evidence>
<dbReference type="Gene3D" id="2.30.110.10">
    <property type="entry name" value="Electron Transport, Fmn-binding Protein, Chain A"/>
    <property type="match status" value="1"/>
</dbReference>
<evidence type="ECO:0000256" key="3">
    <source>
        <dbReference type="ARBA" id="ARBA00022630"/>
    </source>
</evidence>
<keyword evidence="9" id="KW-1185">Reference proteome</keyword>
<keyword evidence="3" id="KW-0285">Flavoprotein</keyword>
<dbReference type="PIRSF" id="PIRSF000190">
    <property type="entry name" value="Pyd_amn-ph_oxd"/>
    <property type="match status" value="1"/>
</dbReference>
<reference evidence="9" key="1">
    <citation type="journal article" date="2019" name="Int. J. Syst. Evol. Microbiol.">
        <title>The Global Catalogue of Microorganisms (GCM) 10K type strain sequencing project: providing services to taxonomists for standard genome sequencing and annotation.</title>
        <authorList>
            <consortium name="The Broad Institute Genomics Platform"/>
            <consortium name="The Broad Institute Genome Sequencing Center for Infectious Disease"/>
            <person name="Wu L."/>
            <person name="Ma J."/>
        </authorList>
    </citation>
    <scope>NUCLEOTIDE SEQUENCE [LARGE SCALE GENOMIC DNA]</scope>
    <source>
        <strain evidence="9">JCM 16949</strain>
    </source>
</reference>
<dbReference type="EMBL" id="BAABAE010000003">
    <property type="protein sequence ID" value="GAA3739172.1"/>
    <property type="molecule type" value="Genomic_DNA"/>
</dbReference>
<evidence type="ECO:0000256" key="1">
    <source>
        <dbReference type="ARBA" id="ARBA00001917"/>
    </source>
</evidence>
<gene>
    <name evidence="8" type="primary">phzG</name>
    <name evidence="8" type="ORF">GCM10022239_13400</name>
</gene>
<dbReference type="InterPro" id="IPR019576">
    <property type="entry name" value="Pyridoxamine_oxidase_dimer_C"/>
</dbReference>
<keyword evidence="5" id="KW-0560">Oxidoreductase</keyword>
<evidence type="ECO:0000256" key="4">
    <source>
        <dbReference type="ARBA" id="ARBA00022643"/>
    </source>
</evidence>
<evidence type="ECO:0000313" key="8">
    <source>
        <dbReference type="EMBL" id="GAA3739172.1"/>
    </source>
</evidence>
<proteinExistence type="inferred from homology"/>
<dbReference type="InterPro" id="IPR012349">
    <property type="entry name" value="Split_barrel_FMN-bd"/>
</dbReference>
<dbReference type="PANTHER" id="PTHR10851">
    <property type="entry name" value="PYRIDOXINE-5-PHOSPHATE OXIDASE"/>
    <property type="match status" value="1"/>
</dbReference>
<feature type="domain" description="Pyridoxamine 5'-phosphate oxidase N-terminal" evidence="6">
    <location>
        <begin position="46"/>
        <end position="156"/>
    </location>
</feature>
<dbReference type="InterPro" id="IPR011576">
    <property type="entry name" value="Pyridox_Oxase_N"/>
</dbReference>
<evidence type="ECO:0000313" key="9">
    <source>
        <dbReference type="Proteomes" id="UP001501004"/>
    </source>
</evidence>
<dbReference type="SUPFAM" id="SSF50475">
    <property type="entry name" value="FMN-binding split barrel"/>
    <property type="match status" value="1"/>
</dbReference>
<sequence length="210" mass="23170">MHSRPSVTGTIDLELPEFDSPPADPMPLLVSWVDTAERLGVIEPYNIAIATADENGDLGNRFVLAKSFDASGMTFATNTSSLKGHQLAANPRAAAVIYWRETRQQLRLTGAVELLTDAESDAIWTDRPVQSQAASAASAQSATLEDDAAYRAEAARLAAPGVPLLRPADWNGYRLRPDSIEFWHGGADRMHRRLRYDRTPSGWTHRRLYP</sequence>
<dbReference type="InterPro" id="IPR000659">
    <property type="entry name" value="Pyridox_Oxase"/>
</dbReference>
<comment type="similarity">
    <text evidence="2">Belongs to the pyridoxamine 5'-phosphate oxidase family.</text>
</comment>
<dbReference type="NCBIfam" id="NF004231">
    <property type="entry name" value="PRK05679.1"/>
    <property type="match status" value="1"/>
</dbReference>
<dbReference type="Pfam" id="PF01243">
    <property type="entry name" value="PNPOx_N"/>
    <property type="match status" value="1"/>
</dbReference>
<evidence type="ECO:0000259" key="7">
    <source>
        <dbReference type="Pfam" id="PF10590"/>
    </source>
</evidence>
<dbReference type="Pfam" id="PF10590">
    <property type="entry name" value="PNP_phzG_C"/>
    <property type="match status" value="1"/>
</dbReference>
<dbReference type="Proteomes" id="UP001501004">
    <property type="component" value="Unassembled WGS sequence"/>
</dbReference>
<organism evidence="8 9">
    <name type="scientific">Leifsonella bigeumensis</name>
    <dbReference type="NCBI Taxonomy" id="433643"/>
    <lineage>
        <taxon>Bacteria</taxon>
        <taxon>Bacillati</taxon>
        <taxon>Actinomycetota</taxon>
        <taxon>Actinomycetes</taxon>
        <taxon>Micrococcales</taxon>
        <taxon>Microbacteriaceae</taxon>
        <taxon>Leifsonella</taxon>
    </lineage>
</organism>
<comment type="cofactor">
    <cofactor evidence="1">
        <name>FMN</name>
        <dbReference type="ChEBI" id="CHEBI:58210"/>
    </cofactor>
</comment>
<accession>A0ABP7FGW8</accession>